<gene>
    <name evidence="1" type="ORF">HPB52_001488</name>
</gene>
<keyword evidence="2" id="KW-1185">Reference proteome</keyword>
<dbReference type="EMBL" id="JABSTV010001254">
    <property type="protein sequence ID" value="KAH7938866.1"/>
    <property type="molecule type" value="Genomic_DNA"/>
</dbReference>
<protein>
    <submittedName>
        <fullName evidence="1">Uncharacterized protein</fullName>
    </submittedName>
</protein>
<dbReference type="AlphaFoldDB" id="A0A9D4PFF2"/>
<comment type="caution">
    <text evidence="1">The sequence shown here is derived from an EMBL/GenBank/DDBJ whole genome shotgun (WGS) entry which is preliminary data.</text>
</comment>
<accession>A0A9D4PFF2</accession>
<dbReference type="Proteomes" id="UP000821837">
    <property type="component" value="Chromosome 8"/>
</dbReference>
<evidence type="ECO:0000313" key="2">
    <source>
        <dbReference type="Proteomes" id="UP000821837"/>
    </source>
</evidence>
<proteinExistence type="predicted"/>
<reference evidence="1" key="1">
    <citation type="journal article" date="2020" name="Cell">
        <title>Large-Scale Comparative Analyses of Tick Genomes Elucidate Their Genetic Diversity and Vector Capacities.</title>
        <authorList>
            <consortium name="Tick Genome and Microbiome Consortium (TIGMIC)"/>
            <person name="Jia N."/>
            <person name="Wang J."/>
            <person name="Shi W."/>
            <person name="Du L."/>
            <person name="Sun Y."/>
            <person name="Zhan W."/>
            <person name="Jiang J.F."/>
            <person name="Wang Q."/>
            <person name="Zhang B."/>
            <person name="Ji P."/>
            <person name="Bell-Sakyi L."/>
            <person name="Cui X.M."/>
            <person name="Yuan T.T."/>
            <person name="Jiang B.G."/>
            <person name="Yang W.F."/>
            <person name="Lam T.T."/>
            <person name="Chang Q.C."/>
            <person name="Ding S.J."/>
            <person name="Wang X.J."/>
            <person name="Zhu J.G."/>
            <person name="Ruan X.D."/>
            <person name="Zhao L."/>
            <person name="Wei J.T."/>
            <person name="Ye R.Z."/>
            <person name="Que T.C."/>
            <person name="Du C.H."/>
            <person name="Zhou Y.H."/>
            <person name="Cheng J.X."/>
            <person name="Dai P.F."/>
            <person name="Guo W.B."/>
            <person name="Han X.H."/>
            <person name="Huang E.J."/>
            <person name="Li L.F."/>
            <person name="Wei W."/>
            <person name="Gao Y.C."/>
            <person name="Liu J.Z."/>
            <person name="Shao H.Z."/>
            <person name="Wang X."/>
            <person name="Wang C.C."/>
            <person name="Yang T.C."/>
            <person name="Huo Q.B."/>
            <person name="Li W."/>
            <person name="Chen H.Y."/>
            <person name="Chen S.E."/>
            <person name="Zhou L.G."/>
            <person name="Ni X.B."/>
            <person name="Tian J.H."/>
            <person name="Sheng Y."/>
            <person name="Liu T."/>
            <person name="Pan Y.S."/>
            <person name="Xia L.Y."/>
            <person name="Li J."/>
            <person name="Zhao F."/>
            <person name="Cao W.C."/>
        </authorList>
    </citation>
    <scope>NUCLEOTIDE SEQUENCE</scope>
    <source>
        <strain evidence="1">Rsan-2018</strain>
    </source>
</reference>
<sequence>MTVEGVLPLTETTTWWLPNATSASKGEAIRYIRNALEAIGSMDQRVMAIAWLYCWLAEREALDPWWTYCLSRSSTTGPYRFCLHERLSSLLEVTGERTSYEKIEREDAVYVCIMTTFAPPASVDHNVLCLCIPRTLPYLFVHVAGNKQRLNAFIRQAFEQPMWKIQSGPHRDLGYAFEKARMK</sequence>
<organism evidence="1 2">
    <name type="scientific">Rhipicephalus sanguineus</name>
    <name type="common">Brown dog tick</name>
    <name type="synonym">Ixodes sanguineus</name>
    <dbReference type="NCBI Taxonomy" id="34632"/>
    <lineage>
        <taxon>Eukaryota</taxon>
        <taxon>Metazoa</taxon>
        <taxon>Ecdysozoa</taxon>
        <taxon>Arthropoda</taxon>
        <taxon>Chelicerata</taxon>
        <taxon>Arachnida</taxon>
        <taxon>Acari</taxon>
        <taxon>Parasitiformes</taxon>
        <taxon>Ixodida</taxon>
        <taxon>Ixodoidea</taxon>
        <taxon>Ixodidae</taxon>
        <taxon>Rhipicephalinae</taxon>
        <taxon>Rhipicephalus</taxon>
        <taxon>Rhipicephalus</taxon>
    </lineage>
</organism>
<reference evidence="1" key="2">
    <citation type="submission" date="2021-09" db="EMBL/GenBank/DDBJ databases">
        <authorList>
            <person name="Jia N."/>
            <person name="Wang J."/>
            <person name="Shi W."/>
            <person name="Du L."/>
            <person name="Sun Y."/>
            <person name="Zhan W."/>
            <person name="Jiang J."/>
            <person name="Wang Q."/>
            <person name="Zhang B."/>
            <person name="Ji P."/>
            <person name="Sakyi L.B."/>
            <person name="Cui X."/>
            <person name="Yuan T."/>
            <person name="Jiang B."/>
            <person name="Yang W."/>
            <person name="Lam T.T.-Y."/>
            <person name="Chang Q."/>
            <person name="Ding S."/>
            <person name="Wang X."/>
            <person name="Zhu J."/>
            <person name="Ruan X."/>
            <person name="Zhao L."/>
            <person name="Wei J."/>
            <person name="Que T."/>
            <person name="Du C."/>
            <person name="Cheng J."/>
            <person name="Dai P."/>
            <person name="Han X."/>
            <person name="Huang E."/>
            <person name="Gao Y."/>
            <person name="Liu J."/>
            <person name="Shao H."/>
            <person name="Ye R."/>
            <person name="Li L."/>
            <person name="Wei W."/>
            <person name="Wang X."/>
            <person name="Wang C."/>
            <person name="Huo Q."/>
            <person name="Li W."/>
            <person name="Guo W."/>
            <person name="Chen H."/>
            <person name="Chen S."/>
            <person name="Zhou L."/>
            <person name="Zhou L."/>
            <person name="Ni X."/>
            <person name="Tian J."/>
            <person name="Zhou Y."/>
            <person name="Sheng Y."/>
            <person name="Liu T."/>
            <person name="Pan Y."/>
            <person name="Xia L."/>
            <person name="Li J."/>
            <person name="Zhao F."/>
            <person name="Cao W."/>
        </authorList>
    </citation>
    <scope>NUCLEOTIDE SEQUENCE</scope>
    <source>
        <strain evidence="1">Rsan-2018</strain>
        <tissue evidence="1">Larvae</tissue>
    </source>
</reference>
<name>A0A9D4PFF2_RHISA</name>
<evidence type="ECO:0000313" key="1">
    <source>
        <dbReference type="EMBL" id="KAH7938866.1"/>
    </source>
</evidence>